<comment type="caution">
    <text evidence="1">The sequence shown here is derived from an EMBL/GenBank/DDBJ whole genome shotgun (WGS) entry which is preliminary data.</text>
</comment>
<reference evidence="1 2" key="1">
    <citation type="journal article" date="2020" name="Front. Microbiol.">
        <title>Genetic Organization of the aprX-lipA2 Operon Affects the Proteolytic Potential of Pseudomonas Species in Milk.</title>
        <authorList>
            <person name="Maier C."/>
            <person name="Huptas C."/>
            <person name="von Neubeck M."/>
            <person name="Scherer S."/>
            <person name="Wenning M."/>
            <person name="Lucking G."/>
        </authorList>
    </citation>
    <scope>NUCLEOTIDE SEQUENCE [LARGE SCALE GENOMIC DNA]</scope>
    <source>
        <strain evidence="1 2">G4779</strain>
    </source>
</reference>
<protein>
    <submittedName>
        <fullName evidence="1">Uncharacterized protein</fullName>
    </submittedName>
</protein>
<dbReference type="Proteomes" id="UP000542111">
    <property type="component" value="Unassembled WGS sequence"/>
</dbReference>
<sequence>MSGTLPPLELPAPILVEAEGALKVDSLKLVAGATIRVRYEEMTPRHRITVRWPISGGEYAPVSAQDGVEAGFVDFVIPAQYVGINISIAPISFSYIVTVDGQAYPPSAAGAVVIDRPSNAPSPLFLGMHKDVLDLALLCCDDPVIHVEPWAFIATTNVVELYVAGEYIDGSRFRRTYYRNEAVTADEVRNGWSRALPRADLAALKHGSELYAYFYVAFRPSTGPNPTYIGFPGLVTTLLTEPHLALTAPHLVESVDCGADGWVLNPVNTVDGAHLQVAYEFMCPGDRVCPTVIGTPGSGSPVLECQQVADEASLEFWVPPSAISANFNQPILLAYRVMRCDGSEWQSPAREVEVLGLSGLPTPRVEQSTGNVLDLNTFSGDATALVVVWDYMALGQACWMWITGEEEDGSPYRFEVLEGTPVTEEWLASGVSAQLPRLALQALADCSDFQVHFAVNFNGELDRGSAKTFPVLSLEVVQEDWVLTAPTVREAVGSQLTVYNGREGVTVRVAYERMSASHGISVCWKRSDGTCLPLMSKPGNNDPQYVDFHIPREAVIHGSGKTVKIHYTVTSLCKVATSADLDLQISVPVRLPTPVVPQATNGILDLRTFTGDADIRVEPWWFILPGQKVWLRGIGTRKDGSPYLFNIYLGKEVTAGEVTAGLRQALKRIELELLKNFSTLTFTCKVTADGSNQESAAVVFPALILSVRMEPEIRYENFTGQPNRKISAGQSVDIATMTITLLPGSGGTSGIEFYAWTTPGMLDGPALVVCSNSSNQVPEQRIRVDFKLASQRVKFAYTWQQHPVDIVFYDKTGRSIGSRYLPPAPSDNDQQNHWIDFTAPADSSITSMIVRASDHAYIDFFTFWGA</sequence>
<dbReference type="RefSeq" id="WP_169898080.1">
    <property type="nucleotide sequence ID" value="NZ_JAAQYP010000024.1"/>
</dbReference>
<proteinExistence type="predicted"/>
<evidence type="ECO:0000313" key="1">
    <source>
        <dbReference type="EMBL" id="NNA96690.1"/>
    </source>
</evidence>
<accession>A0A7Y1QM19</accession>
<dbReference type="EMBL" id="JAAQYP010000024">
    <property type="protein sequence ID" value="NNA96690.1"/>
    <property type="molecule type" value="Genomic_DNA"/>
</dbReference>
<evidence type="ECO:0000313" key="2">
    <source>
        <dbReference type="Proteomes" id="UP000542111"/>
    </source>
</evidence>
<organism evidence="1 2">
    <name type="scientific">Pseudomonas gessardii</name>
    <dbReference type="NCBI Taxonomy" id="78544"/>
    <lineage>
        <taxon>Bacteria</taxon>
        <taxon>Pseudomonadati</taxon>
        <taxon>Pseudomonadota</taxon>
        <taxon>Gammaproteobacteria</taxon>
        <taxon>Pseudomonadales</taxon>
        <taxon>Pseudomonadaceae</taxon>
        <taxon>Pseudomonas</taxon>
    </lineage>
</organism>
<gene>
    <name evidence="1" type="ORF">HBO33_16085</name>
</gene>
<dbReference type="AlphaFoldDB" id="A0A7Y1QM19"/>
<name>A0A7Y1QM19_9PSED</name>